<dbReference type="OMA" id="GCRGCII"/>
<name>A0A9Q0M4Y6_BLOTA</name>
<dbReference type="Gene3D" id="3.40.50.720">
    <property type="entry name" value="NAD(P)-binding Rossmann-like Domain"/>
    <property type="match status" value="1"/>
</dbReference>
<accession>A0A9Q0M4Y6</accession>
<sequence length="258" mass="29744">MNQSGKIAINNLKTLITGRWSTLGTSLTRNLIKSGASQIYSVDNKMPQQTVKPESIENFTCVNLANESFFSNYLKHIGPIDSMVNCAGVRRSYNYYLTYLQSKNIFEKMRENKINEYGCRGCIINLVHMSAQYDDQYFREQDEFAEKYGIDTEKIDDEVFALADQLTGARIRCNTILVTKDCDLNVFSSLVKHILEDQYVAGQTINMEDNLRHMPKEWDEIAKDYHKYPPKKMKVAEEKYQPPKDHIVKPLISVPNDS</sequence>
<protein>
    <submittedName>
        <fullName evidence="1">Uncharacterized protein</fullName>
    </submittedName>
</protein>
<proteinExistence type="predicted"/>
<dbReference type="OrthoDB" id="6498906at2759"/>
<organism evidence="1 2">
    <name type="scientific">Blomia tropicalis</name>
    <name type="common">Mite</name>
    <dbReference type="NCBI Taxonomy" id="40697"/>
    <lineage>
        <taxon>Eukaryota</taxon>
        <taxon>Metazoa</taxon>
        <taxon>Ecdysozoa</taxon>
        <taxon>Arthropoda</taxon>
        <taxon>Chelicerata</taxon>
        <taxon>Arachnida</taxon>
        <taxon>Acari</taxon>
        <taxon>Acariformes</taxon>
        <taxon>Sarcoptiformes</taxon>
        <taxon>Astigmata</taxon>
        <taxon>Glycyphagoidea</taxon>
        <taxon>Echimyopodidae</taxon>
        <taxon>Blomia</taxon>
    </lineage>
</organism>
<keyword evidence="2" id="KW-1185">Reference proteome</keyword>
<dbReference type="EMBL" id="JAPWDV010000003">
    <property type="protein sequence ID" value="KAJ6218052.1"/>
    <property type="molecule type" value="Genomic_DNA"/>
</dbReference>
<comment type="caution">
    <text evidence="1">The sequence shown here is derived from an EMBL/GenBank/DDBJ whole genome shotgun (WGS) entry which is preliminary data.</text>
</comment>
<dbReference type="Proteomes" id="UP001142055">
    <property type="component" value="Chromosome 3"/>
</dbReference>
<gene>
    <name evidence="1" type="ORF">RDWZM_009209</name>
</gene>
<evidence type="ECO:0000313" key="1">
    <source>
        <dbReference type="EMBL" id="KAJ6218052.1"/>
    </source>
</evidence>
<dbReference type="InterPro" id="IPR036291">
    <property type="entry name" value="NAD(P)-bd_dom_sf"/>
</dbReference>
<reference evidence="1" key="1">
    <citation type="submission" date="2022-12" db="EMBL/GenBank/DDBJ databases">
        <title>Genome assemblies of Blomia tropicalis.</title>
        <authorList>
            <person name="Cui Y."/>
        </authorList>
    </citation>
    <scope>NUCLEOTIDE SEQUENCE</scope>
    <source>
        <tissue evidence="1">Adult mites</tissue>
    </source>
</reference>
<dbReference type="SUPFAM" id="SSF51735">
    <property type="entry name" value="NAD(P)-binding Rossmann-fold domains"/>
    <property type="match status" value="1"/>
</dbReference>
<evidence type="ECO:0000313" key="2">
    <source>
        <dbReference type="Proteomes" id="UP001142055"/>
    </source>
</evidence>
<dbReference type="AlphaFoldDB" id="A0A9Q0M4Y6"/>